<dbReference type="HOGENOM" id="CLU_2879293_0_0_11"/>
<dbReference type="AlphaFoldDB" id="Q0RST0"/>
<accession>Q0RST0</accession>
<dbReference type="Proteomes" id="UP000000657">
    <property type="component" value="Chromosome"/>
</dbReference>
<organism evidence="1 2">
    <name type="scientific">Frankia alni (strain DSM 45986 / CECT 9034 / ACN14a)</name>
    <dbReference type="NCBI Taxonomy" id="326424"/>
    <lineage>
        <taxon>Bacteria</taxon>
        <taxon>Bacillati</taxon>
        <taxon>Actinomycetota</taxon>
        <taxon>Actinomycetes</taxon>
        <taxon>Frankiales</taxon>
        <taxon>Frankiaceae</taxon>
        <taxon>Frankia</taxon>
    </lineage>
</organism>
<gene>
    <name evidence="1" type="ordered locus">FRAAL0706</name>
</gene>
<reference evidence="1 2" key="1">
    <citation type="journal article" date="2007" name="Genome Res.">
        <title>Genome characteristics of facultatively symbiotic Frankia sp. strains reflect host range and host plant biogeography.</title>
        <authorList>
            <person name="Normand P."/>
            <person name="Lapierre P."/>
            <person name="Tisa L.S."/>
            <person name="Gogarten J.P."/>
            <person name="Alloisio N."/>
            <person name="Bagnarol E."/>
            <person name="Bassi C.A."/>
            <person name="Berry A.M."/>
            <person name="Bickhart D.M."/>
            <person name="Choisne N."/>
            <person name="Couloux A."/>
            <person name="Cournoyer B."/>
            <person name="Cruveiller S."/>
            <person name="Daubin V."/>
            <person name="Demange N."/>
            <person name="Francino M.P."/>
            <person name="Goltsman E."/>
            <person name="Huang Y."/>
            <person name="Kopp O.R."/>
            <person name="Labarre L."/>
            <person name="Lapidus A."/>
            <person name="Lavire C."/>
            <person name="Marechal J."/>
            <person name="Martinez M."/>
            <person name="Mastronunzio J.E."/>
            <person name="Mullin B.C."/>
            <person name="Niemann J."/>
            <person name="Pujic P."/>
            <person name="Rawnsley T."/>
            <person name="Rouy Z."/>
            <person name="Schenowitz C."/>
            <person name="Sellstedt A."/>
            <person name="Tavares F."/>
            <person name="Tomkins J.P."/>
            <person name="Vallenet D."/>
            <person name="Valverde C."/>
            <person name="Wall L.G."/>
            <person name="Wang Y."/>
            <person name="Medigue C."/>
            <person name="Benson D.R."/>
        </authorList>
    </citation>
    <scope>NUCLEOTIDE SEQUENCE [LARGE SCALE GENOMIC DNA]</scope>
    <source>
        <strain evidence="2">DSM 45986 / CECT 9034 / ACN14a</strain>
    </source>
</reference>
<dbReference type="KEGG" id="fal:FRAAL0706"/>
<name>Q0RST0_FRAAA</name>
<evidence type="ECO:0000313" key="1">
    <source>
        <dbReference type="EMBL" id="CAJ59376.1"/>
    </source>
</evidence>
<sequence>MPRIGFRAADTAQPRAGRQLILECRGSALFLRFLRRRHGVLPAPMFALRRTAAAQASAATRSA</sequence>
<proteinExistence type="predicted"/>
<protein>
    <submittedName>
        <fullName evidence="1">Uncharacterized protein</fullName>
    </submittedName>
</protein>
<evidence type="ECO:0000313" key="2">
    <source>
        <dbReference type="Proteomes" id="UP000000657"/>
    </source>
</evidence>
<dbReference type="EMBL" id="CT573213">
    <property type="protein sequence ID" value="CAJ59376.1"/>
    <property type="molecule type" value="Genomic_DNA"/>
</dbReference>
<keyword evidence="2" id="KW-1185">Reference proteome</keyword>